<dbReference type="SUPFAM" id="SSF88723">
    <property type="entry name" value="PIN domain-like"/>
    <property type="match status" value="1"/>
</dbReference>
<dbReference type="InterPro" id="IPR002716">
    <property type="entry name" value="PIN_dom"/>
</dbReference>
<dbReference type="Proteomes" id="UP000177171">
    <property type="component" value="Unassembled WGS sequence"/>
</dbReference>
<evidence type="ECO:0000259" key="1">
    <source>
        <dbReference type="SMART" id="SM00670"/>
    </source>
</evidence>
<gene>
    <name evidence="2" type="ORF">A3G49_02450</name>
</gene>
<reference evidence="2 3" key="1">
    <citation type="journal article" date="2016" name="Nat. Commun.">
        <title>Thousands of microbial genomes shed light on interconnected biogeochemical processes in an aquifer system.</title>
        <authorList>
            <person name="Anantharaman K."/>
            <person name="Brown C.T."/>
            <person name="Hug L.A."/>
            <person name="Sharon I."/>
            <person name="Castelle C.J."/>
            <person name="Probst A.J."/>
            <person name="Thomas B.C."/>
            <person name="Singh A."/>
            <person name="Wilkins M.J."/>
            <person name="Karaoz U."/>
            <person name="Brodie E.L."/>
            <person name="Williams K.H."/>
            <person name="Hubbard S.S."/>
            <person name="Banfield J.F."/>
        </authorList>
    </citation>
    <scope>NUCLEOTIDE SEQUENCE [LARGE SCALE GENOMIC DNA]</scope>
</reference>
<sequence length="140" mass="15787">MLVVLDTNVVVSAILWKGRLAPLFELLNRRVLTPCFNPETVAELFRVADYPHIFKQSRRMGTDLKSVFARVVEAGIVVEDVKISETVPDDPSDEKFLACAVVARANFIISGDSHLLRLGMFRDIPILSPRMFLAIFKKEI</sequence>
<dbReference type="PANTHER" id="PTHR34610">
    <property type="entry name" value="SSL7007 PROTEIN"/>
    <property type="match status" value="1"/>
</dbReference>
<dbReference type="NCBIfam" id="TIGR00305">
    <property type="entry name" value="putative toxin-antitoxin system toxin component, PIN family"/>
    <property type="match status" value="1"/>
</dbReference>
<dbReference type="InterPro" id="IPR002850">
    <property type="entry name" value="PIN_toxin-like"/>
</dbReference>
<proteinExistence type="predicted"/>
<accession>A0A1G2LQT4</accession>
<comment type="caution">
    <text evidence="2">The sequence shown here is derived from an EMBL/GenBank/DDBJ whole genome shotgun (WGS) entry which is preliminary data.</text>
</comment>
<dbReference type="AlphaFoldDB" id="A0A1G2LQT4"/>
<evidence type="ECO:0000313" key="3">
    <source>
        <dbReference type="Proteomes" id="UP000177171"/>
    </source>
</evidence>
<dbReference type="Pfam" id="PF13470">
    <property type="entry name" value="PIN_3"/>
    <property type="match status" value="1"/>
</dbReference>
<dbReference type="PANTHER" id="PTHR34610:SF4">
    <property type="entry name" value="SLL8027 PROTEIN"/>
    <property type="match status" value="1"/>
</dbReference>
<evidence type="ECO:0000313" key="2">
    <source>
        <dbReference type="EMBL" id="OHA13202.1"/>
    </source>
</evidence>
<feature type="domain" description="PIN" evidence="1">
    <location>
        <begin position="1"/>
        <end position="117"/>
    </location>
</feature>
<dbReference type="EMBL" id="MHQY01000033">
    <property type="protein sequence ID" value="OHA13202.1"/>
    <property type="molecule type" value="Genomic_DNA"/>
</dbReference>
<organism evidence="2 3">
    <name type="scientific">Candidatus Sungbacteria bacterium RIFCSPLOWO2_12_FULL_41_11</name>
    <dbReference type="NCBI Taxonomy" id="1802286"/>
    <lineage>
        <taxon>Bacteria</taxon>
        <taxon>Candidatus Sungiibacteriota</taxon>
    </lineage>
</organism>
<name>A0A1G2LQT4_9BACT</name>
<dbReference type="SMART" id="SM00670">
    <property type="entry name" value="PINc"/>
    <property type="match status" value="1"/>
</dbReference>
<dbReference type="InterPro" id="IPR029060">
    <property type="entry name" value="PIN-like_dom_sf"/>
</dbReference>
<protein>
    <submittedName>
        <fullName evidence="2">Putative toxin-antitoxin system toxin component, PIN family</fullName>
    </submittedName>
</protein>